<keyword evidence="5 9" id="KW-0809">Transit peptide</keyword>
<sequence length="170" mass="19757">MFRITNSSILAFKNGPLVLNSTRRYFATTFLLSQRKLPDILTTEDTSNLPKELVSGAPRDLSTKRIVRIYKASKAATQSGKKETEGWNLDWDVLSKGNRWENDMIGYQSSADFMQGTIMKFDSKEAAIRFSKGQGWDYYVYEPKERRFRKKEYAINFLHSPTKLKHIRTK</sequence>
<reference evidence="11" key="1">
    <citation type="submission" date="2016-05" db="EMBL/GenBank/DDBJ databases">
        <title>Comparative genomics of biotechnologically important yeasts.</title>
        <authorList>
            <consortium name="DOE Joint Genome Institute"/>
            <person name="Riley R."/>
            <person name="Haridas S."/>
            <person name="Wolfe K.H."/>
            <person name="Lopes M.R."/>
            <person name="Hittinger C.T."/>
            <person name="Goker M."/>
            <person name="Salamov A."/>
            <person name="Wisecaver J."/>
            <person name="Long T.M."/>
            <person name="Aerts A.L."/>
            <person name="Barry K."/>
            <person name="Choi C."/>
            <person name="Clum A."/>
            <person name="Coughlan A.Y."/>
            <person name="Deshpande S."/>
            <person name="Douglass A.P."/>
            <person name="Hanson S.J."/>
            <person name="Klenk H.-P."/>
            <person name="Labutti K."/>
            <person name="Lapidus A."/>
            <person name="Lindquist E."/>
            <person name="Lipzen A."/>
            <person name="Meier-Kolthoff J.P."/>
            <person name="Ohm R.A."/>
            <person name="Otillar R.P."/>
            <person name="Pangilinan J."/>
            <person name="Peng Y."/>
            <person name="Rokas A."/>
            <person name="Rosa C.A."/>
            <person name="Scheuner C."/>
            <person name="Sibirny A.A."/>
            <person name="Slot J.C."/>
            <person name="Stielow J.B."/>
            <person name="Sun H."/>
            <person name="Kurtzman C.P."/>
            <person name="Blackwell M."/>
            <person name="Grigoriev I.V."/>
            <person name="Jeffries T.W."/>
        </authorList>
    </citation>
    <scope>NUCLEOTIDE SEQUENCE [LARGE SCALE GENOMIC DNA]</scope>
    <source>
        <strain evidence="11">NRRL Y-2460</strain>
    </source>
</reference>
<accession>A0A1E4U0G7</accession>
<dbReference type="PANTHER" id="PTHR12219">
    <property type="entry name" value="NADH-UBIQUINONE OXIDOREDUCTASE"/>
    <property type="match status" value="1"/>
</dbReference>
<dbReference type="EMBL" id="KV454012">
    <property type="protein sequence ID" value="ODV97418.1"/>
    <property type="molecule type" value="Genomic_DNA"/>
</dbReference>
<dbReference type="InterPro" id="IPR038532">
    <property type="entry name" value="NDUFS4-like_sf"/>
</dbReference>
<evidence type="ECO:0000256" key="3">
    <source>
        <dbReference type="ARBA" id="ARBA00022660"/>
    </source>
</evidence>
<proteinExistence type="inferred from homology"/>
<gene>
    <name evidence="10" type="ORF">PACTADRAFT_49133</name>
</gene>
<dbReference type="Gene3D" id="3.30.160.190">
    <property type="entry name" value="atu1810 like domain"/>
    <property type="match status" value="1"/>
</dbReference>
<keyword evidence="4 9" id="KW-0999">Mitochondrion inner membrane</keyword>
<evidence type="ECO:0000256" key="9">
    <source>
        <dbReference type="RuleBase" id="RU367010"/>
    </source>
</evidence>
<dbReference type="FunFam" id="3.30.160.190:FF:000001">
    <property type="entry name" value="NADH-ubiquinone oxidoreductase 21 kDa subunit mitochondrial"/>
    <property type="match status" value="1"/>
</dbReference>
<dbReference type="OrthoDB" id="3089at2759"/>
<evidence type="ECO:0000313" key="11">
    <source>
        <dbReference type="Proteomes" id="UP000094236"/>
    </source>
</evidence>
<dbReference type="InterPro" id="IPR006885">
    <property type="entry name" value="NADH_UbQ_FeS_4_mit-like"/>
</dbReference>
<keyword evidence="8 9" id="KW-0472">Membrane</keyword>
<dbReference type="STRING" id="669874.A0A1E4U0G7"/>
<name>A0A1E4U0G7_PACTA</name>
<dbReference type="Pfam" id="PF04800">
    <property type="entry name" value="NDUS4"/>
    <property type="match status" value="1"/>
</dbReference>
<organism evidence="10 11">
    <name type="scientific">Pachysolen tannophilus NRRL Y-2460</name>
    <dbReference type="NCBI Taxonomy" id="669874"/>
    <lineage>
        <taxon>Eukaryota</taxon>
        <taxon>Fungi</taxon>
        <taxon>Dikarya</taxon>
        <taxon>Ascomycota</taxon>
        <taxon>Saccharomycotina</taxon>
        <taxon>Pichiomycetes</taxon>
        <taxon>Pachysolenaceae</taxon>
        <taxon>Pachysolen</taxon>
    </lineage>
</organism>
<protein>
    <recommendedName>
        <fullName evidence="9">NADH dehydrogenase [ubiquinone] iron-sulfur protein 4, mitochondrial</fullName>
    </recommendedName>
</protein>
<evidence type="ECO:0000256" key="1">
    <source>
        <dbReference type="ARBA" id="ARBA00005882"/>
    </source>
</evidence>
<dbReference type="PANTHER" id="PTHR12219:SF8">
    <property type="entry name" value="NADH DEHYDROGENASE [UBIQUINONE] IRON-SULFUR PROTEIN 4, MITOCHONDRIAL"/>
    <property type="match status" value="1"/>
</dbReference>
<keyword evidence="2 9" id="KW-0813">Transport</keyword>
<evidence type="ECO:0000256" key="5">
    <source>
        <dbReference type="ARBA" id="ARBA00022946"/>
    </source>
</evidence>
<dbReference type="AlphaFoldDB" id="A0A1E4U0G7"/>
<evidence type="ECO:0000256" key="2">
    <source>
        <dbReference type="ARBA" id="ARBA00022448"/>
    </source>
</evidence>
<keyword evidence="7 9" id="KW-0496">Mitochondrion</keyword>
<comment type="similarity">
    <text evidence="1 9">Belongs to the complex I NDUFS4 subunit family.</text>
</comment>
<keyword evidence="11" id="KW-1185">Reference proteome</keyword>
<comment type="subcellular location">
    <subcellularLocation>
        <location evidence="9">Mitochondrion inner membrane</location>
        <topology evidence="9">Peripheral membrane protein</topology>
        <orientation evidence="9">Matrix side</orientation>
    </subcellularLocation>
</comment>
<keyword evidence="3 9" id="KW-0679">Respiratory chain</keyword>
<dbReference type="Proteomes" id="UP000094236">
    <property type="component" value="Unassembled WGS sequence"/>
</dbReference>
<dbReference type="GO" id="GO:0022900">
    <property type="term" value="P:electron transport chain"/>
    <property type="evidence" value="ECO:0007669"/>
    <property type="project" value="InterPro"/>
</dbReference>
<dbReference type="GO" id="GO:0005743">
    <property type="term" value="C:mitochondrial inner membrane"/>
    <property type="evidence" value="ECO:0007669"/>
    <property type="project" value="UniProtKB-SubCell"/>
</dbReference>
<evidence type="ECO:0000256" key="8">
    <source>
        <dbReference type="ARBA" id="ARBA00023136"/>
    </source>
</evidence>
<evidence type="ECO:0000256" key="4">
    <source>
        <dbReference type="ARBA" id="ARBA00022792"/>
    </source>
</evidence>
<comment type="function">
    <text evidence="9">Accessory subunit of the mitochondrial membrane respiratory chain NADH dehydrogenase (Complex I), that is believed not to be involved in catalysis. Complex I functions in the transfer of electrons from NADH to the respiratory chain. The immediate electron acceptor for the enzyme is believed to be ubiquinone.</text>
</comment>
<keyword evidence="6 9" id="KW-0249">Electron transport</keyword>
<evidence type="ECO:0000256" key="7">
    <source>
        <dbReference type="ARBA" id="ARBA00023128"/>
    </source>
</evidence>
<evidence type="ECO:0000313" key="10">
    <source>
        <dbReference type="EMBL" id="ODV97418.1"/>
    </source>
</evidence>
<evidence type="ECO:0000256" key="6">
    <source>
        <dbReference type="ARBA" id="ARBA00022982"/>
    </source>
</evidence>